<sequence>MGDDQAVAGKGGLGKAFRVEGEAAKGLDQFAIAPRWHGEDELQRASALLGKFCQGADGIEAEKPTIGDQNDALDGEALQHGREHRLQAEVRQNRRKLGCIWGARMSLFNGLRAPERGRRVVTR</sequence>
<accession>A0A1J5PUY4</accession>
<dbReference type="AlphaFoldDB" id="A0A1J5PUY4"/>
<name>A0A1J5PUY4_9ZZZZ</name>
<evidence type="ECO:0000313" key="1">
    <source>
        <dbReference type="EMBL" id="OIQ69091.1"/>
    </source>
</evidence>
<comment type="caution">
    <text evidence="1">The sequence shown here is derived from an EMBL/GenBank/DDBJ whole genome shotgun (WGS) entry which is preliminary data.</text>
</comment>
<dbReference type="EMBL" id="MLJW01004924">
    <property type="protein sequence ID" value="OIQ69091.1"/>
    <property type="molecule type" value="Genomic_DNA"/>
</dbReference>
<gene>
    <name evidence="1" type="ORF">GALL_493110</name>
</gene>
<proteinExistence type="predicted"/>
<organism evidence="1">
    <name type="scientific">mine drainage metagenome</name>
    <dbReference type="NCBI Taxonomy" id="410659"/>
    <lineage>
        <taxon>unclassified sequences</taxon>
        <taxon>metagenomes</taxon>
        <taxon>ecological metagenomes</taxon>
    </lineage>
</organism>
<protein>
    <submittedName>
        <fullName evidence="1">Uncharacterized protein</fullName>
    </submittedName>
</protein>
<reference evidence="1" key="1">
    <citation type="submission" date="2016-10" db="EMBL/GenBank/DDBJ databases">
        <title>Sequence of Gallionella enrichment culture.</title>
        <authorList>
            <person name="Poehlein A."/>
            <person name="Muehling M."/>
            <person name="Daniel R."/>
        </authorList>
    </citation>
    <scope>NUCLEOTIDE SEQUENCE</scope>
</reference>